<evidence type="ECO:0000313" key="10">
    <source>
        <dbReference type="EMBL" id="EHR32102.1"/>
    </source>
</evidence>
<evidence type="ECO:0000256" key="5">
    <source>
        <dbReference type="ARBA" id="ARBA00021528"/>
    </source>
</evidence>
<evidence type="ECO:0000313" key="11">
    <source>
        <dbReference type="Proteomes" id="UP000004191"/>
    </source>
</evidence>
<dbReference type="SUPFAM" id="SSF53659">
    <property type="entry name" value="Isocitrate/Isopropylmalate dehydrogenase-like"/>
    <property type="match status" value="1"/>
</dbReference>
<dbReference type="InterPro" id="IPR042113">
    <property type="entry name" value="P_AcTrfase_dom1"/>
</dbReference>
<protein>
    <recommendedName>
        <fullName evidence="5">Phosphate acetyltransferase</fullName>
        <ecNumber evidence="4">2.3.1.8</ecNumber>
    </recommendedName>
    <alternativeName>
        <fullName evidence="8">Phosphotransacetylase</fullName>
    </alternativeName>
</protein>
<dbReference type="InterPro" id="IPR004614">
    <property type="entry name" value="P_AcTrfase"/>
</dbReference>
<evidence type="ECO:0000256" key="3">
    <source>
        <dbReference type="ARBA" id="ARBA00005656"/>
    </source>
</evidence>
<dbReference type="Gene3D" id="3.40.50.10950">
    <property type="match status" value="1"/>
</dbReference>
<dbReference type="OrthoDB" id="9805787at2"/>
<evidence type="ECO:0000256" key="8">
    <source>
        <dbReference type="ARBA" id="ARBA00031108"/>
    </source>
</evidence>
<evidence type="ECO:0000256" key="2">
    <source>
        <dbReference type="ARBA" id="ARBA00004989"/>
    </source>
</evidence>
<comment type="pathway">
    <text evidence="2">Metabolic intermediate biosynthesis; acetyl-CoA biosynthesis; acetyl-CoA from acetate: step 2/2.</text>
</comment>
<keyword evidence="11" id="KW-1185">Reference proteome</keyword>
<dbReference type="PATRIC" id="fig|883114.3.peg.1712"/>
<dbReference type="NCBIfam" id="TIGR00651">
    <property type="entry name" value="pta"/>
    <property type="match status" value="1"/>
</dbReference>
<dbReference type="InterPro" id="IPR050500">
    <property type="entry name" value="Phos_Acetyltrans/Butyryltrans"/>
</dbReference>
<feature type="domain" description="Phosphate acetyl/butaryl transferase" evidence="9">
    <location>
        <begin position="5"/>
        <end position="325"/>
    </location>
</feature>
<dbReference type="PIRSF" id="PIRSF000428">
    <property type="entry name" value="P_Ac_trans"/>
    <property type="match status" value="1"/>
</dbReference>
<organism evidence="10 11">
    <name type="scientific">Helcococcus kunzii ATCC 51366</name>
    <dbReference type="NCBI Taxonomy" id="883114"/>
    <lineage>
        <taxon>Bacteria</taxon>
        <taxon>Bacillati</taxon>
        <taxon>Bacillota</taxon>
        <taxon>Tissierellia</taxon>
        <taxon>Tissierellales</taxon>
        <taxon>Peptoniphilaceae</taxon>
        <taxon>Helcococcus</taxon>
    </lineage>
</organism>
<proteinExistence type="inferred from homology"/>
<dbReference type="RefSeq" id="WP_005399231.1">
    <property type="nucleotide sequence ID" value="NZ_JH601088.1"/>
</dbReference>
<dbReference type="InterPro" id="IPR012147">
    <property type="entry name" value="P_Ac_Bu_trans"/>
</dbReference>
<keyword evidence="6 10" id="KW-0808">Transferase</keyword>
<keyword evidence="7" id="KW-0012">Acyltransferase</keyword>
<dbReference type="eggNOG" id="COG0280">
    <property type="taxonomic scope" value="Bacteria"/>
</dbReference>
<reference evidence="10 11" key="1">
    <citation type="submission" date="2012-01" db="EMBL/GenBank/DDBJ databases">
        <title>The Genome Sequence of Helcococcus kunzii ATCC 51366.</title>
        <authorList>
            <consortium name="The Broad Institute Genome Sequencing Platform"/>
            <person name="Earl A."/>
            <person name="Ward D."/>
            <person name="Feldgarden M."/>
            <person name="Gevers D."/>
            <person name="Huys G."/>
            <person name="Young S.K."/>
            <person name="Zeng Q."/>
            <person name="Gargeya S."/>
            <person name="Fitzgerald M."/>
            <person name="Haas B."/>
            <person name="Abouelleil A."/>
            <person name="Alvarado L."/>
            <person name="Arachchi H.M."/>
            <person name="Berlin A."/>
            <person name="Chapman S.B."/>
            <person name="Gearin G."/>
            <person name="Goldberg J."/>
            <person name="Griggs A."/>
            <person name="Gujja S."/>
            <person name="Hansen M."/>
            <person name="Heiman D."/>
            <person name="Howarth C."/>
            <person name="Larimer J."/>
            <person name="Lui A."/>
            <person name="MacDonald P.J.P."/>
            <person name="McCowen C."/>
            <person name="Montmayeur A."/>
            <person name="Murphy C."/>
            <person name="Neiman D."/>
            <person name="Pearson M."/>
            <person name="Priest M."/>
            <person name="Roberts A."/>
            <person name="Saif S."/>
            <person name="Shea T."/>
            <person name="Sisk P."/>
            <person name="Stolte C."/>
            <person name="Sykes S."/>
            <person name="Wortman J."/>
            <person name="Nusbaum C."/>
            <person name="Birren B."/>
        </authorList>
    </citation>
    <scope>NUCLEOTIDE SEQUENCE [LARGE SCALE GENOMIC DNA]</scope>
    <source>
        <strain evidence="10 11">ATCC 51366</strain>
    </source>
</reference>
<dbReference type="InterPro" id="IPR002505">
    <property type="entry name" value="PTA_PTB"/>
</dbReference>
<evidence type="ECO:0000256" key="4">
    <source>
        <dbReference type="ARBA" id="ARBA00012707"/>
    </source>
</evidence>
<dbReference type="PANTHER" id="PTHR43356:SF3">
    <property type="entry name" value="PHOSPHATE ACETYLTRANSFERASE"/>
    <property type="match status" value="1"/>
</dbReference>
<dbReference type="AlphaFoldDB" id="H3NQV5"/>
<dbReference type="GO" id="GO:0008959">
    <property type="term" value="F:phosphate acetyltransferase activity"/>
    <property type="evidence" value="ECO:0007669"/>
    <property type="project" value="UniProtKB-EC"/>
</dbReference>
<dbReference type="EC" id="2.3.1.8" evidence="4"/>
<dbReference type="NCBIfam" id="NF007233">
    <property type="entry name" value="PRK09653.1"/>
    <property type="match status" value="1"/>
</dbReference>
<evidence type="ECO:0000256" key="1">
    <source>
        <dbReference type="ARBA" id="ARBA00000705"/>
    </source>
</evidence>
<evidence type="ECO:0000256" key="6">
    <source>
        <dbReference type="ARBA" id="ARBA00022679"/>
    </source>
</evidence>
<comment type="caution">
    <text evidence="10">The sequence shown here is derived from an EMBL/GenBank/DDBJ whole genome shotgun (WGS) entry which is preliminary data.</text>
</comment>
<dbReference type="HOGENOM" id="CLU_019723_0_1_9"/>
<accession>H3NQV5</accession>
<dbReference type="Proteomes" id="UP000004191">
    <property type="component" value="Unassembled WGS sequence"/>
</dbReference>
<dbReference type="Pfam" id="PF01515">
    <property type="entry name" value="PTA_PTB"/>
    <property type="match status" value="1"/>
</dbReference>
<dbReference type="PANTHER" id="PTHR43356">
    <property type="entry name" value="PHOSPHATE ACETYLTRANSFERASE"/>
    <property type="match status" value="1"/>
</dbReference>
<name>H3NQV5_9FIRM</name>
<sequence>MALQIIEEMKEQIIGKNRRIVLPEATDKRILTAAQKIKEEGIITPILLGNHEEIKKVQDEFGFNLDGIEIRDPETDEKFEEYVDAFVELRKGKATREQAVEILKDVNYFGTMMVQMGDADGLVSGAIHTTGDTVRPALQIIKTKPGVSRTSGVMIMLGKEGEKYLFSDIAINTSLDAQQLGEIAVESARTARVFGINPKVALLSFSTRGSAVTPETTKVAEAVKIANEICEEKGYEFDIDGEMQFDAAVSRTVADLKFPTSKVAGQANVFVFPSLEAGNIGYKIAQRLGGYTAVGPILQGLNKPVNDLSRGCNSEDVYMTSIVTAAQVRDL</sequence>
<dbReference type="GeneID" id="96999651"/>
<dbReference type="STRING" id="883114.HMPREF9709_01716"/>
<dbReference type="InterPro" id="IPR042112">
    <property type="entry name" value="P_AcTrfase_dom2"/>
</dbReference>
<dbReference type="EMBL" id="AGEI01000031">
    <property type="protein sequence ID" value="EHR32102.1"/>
    <property type="molecule type" value="Genomic_DNA"/>
</dbReference>
<comment type="similarity">
    <text evidence="3">Belongs to the phosphate acetyltransferase and butyryltransferase family.</text>
</comment>
<gene>
    <name evidence="10" type="ORF">HMPREF9709_01716</name>
</gene>
<dbReference type="Gene3D" id="3.40.50.10750">
    <property type="entry name" value="Isocitrate/Isopropylmalate dehydrogenase-like"/>
    <property type="match status" value="1"/>
</dbReference>
<evidence type="ECO:0000259" key="9">
    <source>
        <dbReference type="Pfam" id="PF01515"/>
    </source>
</evidence>
<comment type="catalytic activity">
    <reaction evidence="1">
        <text>acetyl-CoA + phosphate = acetyl phosphate + CoA</text>
        <dbReference type="Rhea" id="RHEA:19521"/>
        <dbReference type="ChEBI" id="CHEBI:22191"/>
        <dbReference type="ChEBI" id="CHEBI:43474"/>
        <dbReference type="ChEBI" id="CHEBI:57287"/>
        <dbReference type="ChEBI" id="CHEBI:57288"/>
        <dbReference type="EC" id="2.3.1.8"/>
    </reaction>
</comment>
<evidence type="ECO:0000256" key="7">
    <source>
        <dbReference type="ARBA" id="ARBA00023315"/>
    </source>
</evidence>